<dbReference type="Proteomes" id="UP000237881">
    <property type="component" value="Unassembled WGS sequence"/>
</dbReference>
<dbReference type="InterPro" id="IPR003738">
    <property type="entry name" value="SRAP"/>
</dbReference>
<dbReference type="InterPro" id="IPR036590">
    <property type="entry name" value="SRAP-like"/>
</dbReference>
<comment type="caution">
    <text evidence="1">The sequence shown here is derived from an EMBL/GenBank/DDBJ whole genome shotgun (WGS) entry which is preliminary data.</text>
</comment>
<dbReference type="Pfam" id="PF02586">
    <property type="entry name" value="SRAP"/>
    <property type="match status" value="1"/>
</dbReference>
<accession>A0ABD6WCQ4</accession>
<reference evidence="1 2" key="1">
    <citation type="submission" date="2018-02" db="EMBL/GenBank/DDBJ databases">
        <title>Bacteriophage NCPPB3778 and a type I-E CRISPR drive the evolution of the US Biological Select Agent, Rathayibacter toxicus.</title>
        <authorList>
            <person name="Davis E.W.II."/>
            <person name="Tabima J.F."/>
            <person name="Weisberg A.J."/>
            <person name="Lopes L.D."/>
            <person name="Wiseman M.S."/>
            <person name="Wiseman M.S."/>
            <person name="Pupko T."/>
            <person name="Belcher M.S."/>
            <person name="Sechler A.J."/>
            <person name="Tancos M.A."/>
            <person name="Schroeder B.K."/>
            <person name="Murray T.D."/>
            <person name="Luster D.G."/>
            <person name="Schneider W.L."/>
            <person name="Rogers E."/>
            <person name="Andreote F.D."/>
            <person name="Grunwald N.J."/>
            <person name="Putnam M.L."/>
            <person name="Chang J.H."/>
        </authorList>
    </citation>
    <scope>NUCLEOTIDE SEQUENCE [LARGE SCALE GENOMIC DNA]</scope>
    <source>
        <strain evidence="1 2">AY1I9</strain>
    </source>
</reference>
<dbReference type="Gene3D" id="3.90.1680.10">
    <property type="entry name" value="SOS response associated peptidase-like"/>
    <property type="match status" value="1"/>
</dbReference>
<sequence length="85" mass="8575">MLPATILTLPSTGQLADVHERMPVPLQPELIEDWLDPASPGGGELLRAAAEGAAELAENLELRAVGAAVGSVSANGPALIEPVGA</sequence>
<organism evidence="1 2">
    <name type="scientific">Rathayibacter rathayi</name>
    <name type="common">Corynebacterium rathayi</name>
    <dbReference type="NCBI Taxonomy" id="33887"/>
    <lineage>
        <taxon>Bacteria</taxon>
        <taxon>Bacillati</taxon>
        <taxon>Actinomycetota</taxon>
        <taxon>Actinomycetes</taxon>
        <taxon>Micrococcales</taxon>
        <taxon>Microbacteriaceae</taxon>
        <taxon>Rathayibacter</taxon>
    </lineage>
</organism>
<gene>
    <name evidence="1" type="ORF">C5C04_00145</name>
</gene>
<evidence type="ECO:0008006" key="3">
    <source>
        <dbReference type="Google" id="ProtNLM"/>
    </source>
</evidence>
<evidence type="ECO:0000313" key="1">
    <source>
        <dbReference type="EMBL" id="PPF16240.1"/>
    </source>
</evidence>
<name>A0ABD6WCQ4_RATRA</name>
<proteinExistence type="predicted"/>
<protein>
    <recommendedName>
        <fullName evidence="3">SOS response-associated peptidase</fullName>
    </recommendedName>
</protein>
<evidence type="ECO:0000313" key="2">
    <source>
        <dbReference type="Proteomes" id="UP000237881"/>
    </source>
</evidence>
<dbReference type="EMBL" id="PSUL01000001">
    <property type="protein sequence ID" value="PPF16240.1"/>
    <property type="molecule type" value="Genomic_DNA"/>
</dbReference>
<dbReference type="AlphaFoldDB" id="A0ABD6WCQ4"/>
<dbReference type="SUPFAM" id="SSF143081">
    <property type="entry name" value="BB1717-like"/>
    <property type="match status" value="1"/>
</dbReference>